<feature type="transmembrane region" description="Helical" evidence="7">
    <location>
        <begin position="59"/>
        <end position="78"/>
    </location>
</feature>
<evidence type="ECO:0000256" key="5">
    <source>
        <dbReference type="ARBA" id="ARBA00022989"/>
    </source>
</evidence>
<dbReference type="RefSeq" id="WP_339093651.1">
    <property type="nucleotide sequence ID" value="NZ_LR743508.1"/>
</dbReference>
<evidence type="ECO:0000256" key="2">
    <source>
        <dbReference type="ARBA" id="ARBA00011006"/>
    </source>
</evidence>
<evidence type="ECO:0000256" key="7">
    <source>
        <dbReference type="SAM" id="Phobius"/>
    </source>
</evidence>
<reference evidence="8" key="1">
    <citation type="submission" date="2019-12" db="EMBL/GenBank/DDBJ databases">
        <authorList>
            <person name="Cremers G."/>
        </authorList>
    </citation>
    <scope>NUCLEOTIDE SEQUENCE</scope>
    <source>
        <strain evidence="8">Vvax</strain>
    </source>
</reference>
<dbReference type="EMBL" id="LR743508">
    <property type="protein sequence ID" value="CAA2109696.1"/>
    <property type="molecule type" value="Genomic_DNA"/>
</dbReference>
<gene>
    <name evidence="8" type="ORF">VVAX_05967</name>
</gene>
<evidence type="ECO:0000256" key="6">
    <source>
        <dbReference type="ARBA" id="ARBA00023136"/>
    </source>
</evidence>
<feature type="transmembrane region" description="Helical" evidence="7">
    <location>
        <begin position="29"/>
        <end position="47"/>
    </location>
</feature>
<dbReference type="Pfam" id="PF04226">
    <property type="entry name" value="Transgly_assoc"/>
    <property type="match status" value="1"/>
</dbReference>
<dbReference type="AlphaFoldDB" id="A0A679JE38"/>
<dbReference type="PANTHER" id="PTHR33884">
    <property type="entry name" value="UPF0410 PROTEIN YMGE"/>
    <property type="match status" value="1"/>
</dbReference>
<name>A0A679JE38_VARPD</name>
<evidence type="ECO:0000256" key="4">
    <source>
        <dbReference type="ARBA" id="ARBA00022692"/>
    </source>
</evidence>
<keyword evidence="6 7" id="KW-0472">Membrane</keyword>
<evidence type="ECO:0008006" key="9">
    <source>
        <dbReference type="Google" id="ProtNLM"/>
    </source>
</evidence>
<keyword evidence="4 7" id="KW-0812">Transmembrane</keyword>
<protein>
    <recommendedName>
        <fullName evidence="9">GlsB/YeaQ/YmgE family stress response membrane protein</fullName>
    </recommendedName>
</protein>
<comment type="similarity">
    <text evidence="2">Belongs to the UPF0410 family.</text>
</comment>
<accession>A0A679JE38</accession>
<keyword evidence="3" id="KW-1003">Cell membrane</keyword>
<dbReference type="PANTHER" id="PTHR33884:SF7">
    <property type="entry name" value="BSL8023 PROTEIN"/>
    <property type="match status" value="1"/>
</dbReference>
<dbReference type="InterPro" id="IPR007341">
    <property type="entry name" value="Transgly_assoc"/>
</dbReference>
<proteinExistence type="inferred from homology"/>
<dbReference type="GO" id="GO:0005886">
    <property type="term" value="C:plasma membrane"/>
    <property type="evidence" value="ECO:0007669"/>
    <property type="project" value="UniProtKB-SubCell"/>
</dbReference>
<organism evidence="8">
    <name type="scientific">Variovorax paradoxus</name>
    <dbReference type="NCBI Taxonomy" id="34073"/>
    <lineage>
        <taxon>Bacteria</taxon>
        <taxon>Pseudomonadati</taxon>
        <taxon>Pseudomonadota</taxon>
        <taxon>Betaproteobacteria</taxon>
        <taxon>Burkholderiales</taxon>
        <taxon>Comamonadaceae</taxon>
        <taxon>Variovorax</taxon>
    </lineage>
</organism>
<comment type="subcellular location">
    <subcellularLocation>
        <location evidence="1">Cell membrane</location>
        <topology evidence="1">Multi-pass membrane protein</topology>
    </subcellularLocation>
</comment>
<evidence type="ECO:0000256" key="3">
    <source>
        <dbReference type="ARBA" id="ARBA00022475"/>
    </source>
</evidence>
<sequence>MSIIWTIIIGFLAGLIARAVLPGRQSLGMIWTTLLGIVGSLVATYAGQAMGWYTAGTTAGFFASVIGAVIVLALYGLIAKRT</sequence>
<evidence type="ECO:0000256" key="1">
    <source>
        <dbReference type="ARBA" id="ARBA00004651"/>
    </source>
</evidence>
<keyword evidence="5 7" id="KW-1133">Transmembrane helix</keyword>
<evidence type="ECO:0000313" key="8">
    <source>
        <dbReference type="EMBL" id="CAA2109696.1"/>
    </source>
</evidence>